<dbReference type="OrthoDB" id="4927204at2759"/>
<name>A0A8H4Q8Q9_9HYPO</name>
<keyword evidence="2" id="KW-1185">Reference proteome</keyword>
<accession>A0A8H4Q8Q9</accession>
<evidence type="ECO:0000313" key="2">
    <source>
        <dbReference type="Proteomes" id="UP000562929"/>
    </source>
</evidence>
<reference evidence="1 2" key="1">
    <citation type="journal article" date="2020" name="G3 (Bethesda)">
        <title>Genetic Underpinnings of Host Manipulation by Ophiocordyceps as Revealed by Comparative Transcriptomics.</title>
        <authorList>
            <person name="Will I."/>
            <person name="Das B."/>
            <person name="Trinh T."/>
            <person name="Brachmann A."/>
            <person name="Ohm R.A."/>
            <person name="de Bekker C."/>
        </authorList>
    </citation>
    <scope>NUCLEOTIDE SEQUENCE [LARGE SCALE GENOMIC DNA]</scope>
    <source>
        <strain evidence="1 2">EC05</strain>
    </source>
</reference>
<sequence>MAWFCGDREKDTETVTCKYTRRSRCYSPVLSERRRTWYYDEEPRCAWLSPMSEAVVCFEHKDWQKCKCGGEEVACPCVKRKEDEEKKCPCIRKKEEDEKKCACLKKKEEDDKKCPCVKKKEEDDKKCACLKKKEEEPKRTIGYRPDQVFVKILSSRDSAYDEEERFTFEVYDRTDGPIYRQHGECCILSLSIRSSIDDIIRFLAPDRCRQKVMVRWCDGNVEELDDRIPISEVRRFARRFYVKERKRARFL</sequence>
<dbReference type="Proteomes" id="UP000562929">
    <property type="component" value="Unassembled WGS sequence"/>
</dbReference>
<comment type="caution">
    <text evidence="1">The sequence shown here is derived from an EMBL/GenBank/DDBJ whole genome shotgun (WGS) entry which is preliminary data.</text>
</comment>
<evidence type="ECO:0000313" key="1">
    <source>
        <dbReference type="EMBL" id="KAF4589837.1"/>
    </source>
</evidence>
<dbReference type="EMBL" id="JAACLJ010000003">
    <property type="protein sequence ID" value="KAF4589837.1"/>
    <property type="molecule type" value="Genomic_DNA"/>
</dbReference>
<organism evidence="1 2">
    <name type="scientific">Ophiocordyceps camponoti-floridani</name>
    <dbReference type="NCBI Taxonomy" id="2030778"/>
    <lineage>
        <taxon>Eukaryota</taxon>
        <taxon>Fungi</taxon>
        <taxon>Dikarya</taxon>
        <taxon>Ascomycota</taxon>
        <taxon>Pezizomycotina</taxon>
        <taxon>Sordariomycetes</taxon>
        <taxon>Hypocreomycetidae</taxon>
        <taxon>Hypocreales</taxon>
        <taxon>Ophiocordycipitaceae</taxon>
        <taxon>Ophiocordyceps</taxon>
    </lineage>
</organism>
<gene>
    <name evidence="1" type="ORF">GQ602_003726</name>
</gene>
<protein>
    <submittedName>
        <fullName evidence="1">Uncharacterized protein</fullName>
    </submittedName>
</protein>
<dbReference type="AlphaFoldDB" id="A0A8H4Q8Q9"/>
<proteinExistence type="predicted"/>